<gene>
    <name evidence="3" type="ORF">F2Q68_00029988</name>
</gene>
<organism evidence="3 4">
    <name type="scientific">Brassica cretica</name>
    <name type="common">Mustard</name>
    <dbReference type="NCBI Taxonomy" id="69181"/>
    <lineage>
        <taxon>Eukaryota</taxon>
        <taxon>Viridiplantae</taxon>
        <taxon>Streptophyta</taxon>
        <taxon>Embryophyta</taxon>
        <taxon>Tracheophyta</taxon>
        <taxon>Spermatophyta</taxon>
        <taxon>Magnoliopsida</taxon>
        <taxon>eudicotyledons</taxon>
        <taxon>Gunneridae</taxon>
        <taxon>Pentapetalae</taxon>
        <taxon>rosids</taxon>
        <taxon>malvids</taxon>
        <taxon>Brassicales</taxon>
        <taxon>Brassicaceae</taxon>
        <taxon>Brassiceae</taxon>
        <taxon>Brassica</taxon>
    </lineage>
</organism>
<feature type="domain" description="Retrotransposon gag" evidence="2">
    <location>
        <begin position="126"/>
        <end position="220"/>
    </location>
</feature>
<protein>
    <recommendedName>
        <fullName evidence="2">Retrotransposon gag domain-containing protein</fullName>
    </recommendedName>
</protein>
<dbReference type="AlphaFoldDB" id="A0A8S9G719"/>
<dbReference type="InterPro" id="IPR005162">
    <property type="entry name" value="Retrotrans_gag_dom"/>
</dbReference>
<sequence length="291" mass="33454">MTLNACQTLWRHKLSPELFTNTMDHKVVEHGYRDAYGGQFPNGEAAAEAGDNPIPPGAAQNPPPPPAAPAVVHAPGPNYWDMLRHMKSMQTEFFNGKADAIVADNWRRQLERNFASARCPPEFRRDLAAHYLKDDALVWWDEVVERSHGIRLTWDDFLEAFNGKYFPLEAMDAMESKFQDIRQGSRNVRDYGDEFNRLRRFAGHYLSDHDLIRRFLKGMRVELRNSCNVREYPHENMGVNEYGPLVDMILNGHGHFLSANNKWTNRDGLMDMGSPSLELYHRSHQGLNTKS</sequence>
<dbReference type="EMBL" id="QGKW02002005">
    <property type="protein sequence ID" value="KAF2540417.1"/>
    <property type="molecule type" value="Genomic_DNA"/>
</dbReference>
<accession>A0A8S9G719</accession>
<dbReference type="Proteomes" id="UP000712281">
    <property type="component" value="Unassembled WGS sequence"/>
</dbReference>
<name>A0A8S9G719_BRACR</name>
<evidence type="ECO:0000259" key="2">
    <source>
        <dbReference type="Pfam" id="PF03732"/>
    </source>
</evidence>
<dbReference type="Pfam" id="PF03732">
    <property type="entry name" value="Retrotrans_gag"/>
    <property type="match status" value="1"/>
</dbReference>
<comment type="caution">
    <text evidence="3">The sequence shown here is derived from an EMBL/GenBank/DDBJ whole genome shotgun (WGS) entry which is preliminary data.</text>
</comment>
<reference evidence="3" key="1">
    <citation type="submission" date="2019-12" db="EMBL/GenBank/DDBJ databases">
        <title>Genome sequencing and annotation of Brassica cretica.</title>
        <authorList>
            <person name="Studholme D.J."/>
            <person name="Sarris P.F."/>
        </authorList>
    </citation>
    <scope>NUCLEOTIDE SEQUENCE</scope>
    <source>
        <strain evidence="3">PFS-001/15</strain>
        <tissue evidence="3">Leaf</tissue>
    </source>
</reference>
<evidence type="ECO:0000313" key="4">
    <source>
        <dbReference type="Proteomes" id="UP000712281"/>
    </source>
</evidence>
<feature type="compositionally biased region" description="Pro residues" evidence="1">
    <location>
        <begin position="53"/>
        <end position="68"/>
    </location>
</feature>
<evidence type="ECO:0000256" key="1">
    <source>
        <dbReference type="SAM" id="MobiDB-lite"/>
    </source>
</evidence>
<feature type="region of interest" description="Disordered" evidence="1">
    <location>
        <begin position="38"/>
        <end position="68"/>
    </location>
</feature>
<proteinExistence type="predicted"/>
<evidence type="ECO:0000313" key="3">
    <source>
        <dbReference type="EMBL" id="KAF2540417.1"/>
    </source>
</evidence>